<accession>A0AAE0RZR3</accession>
<dbReference type="InterPro" id="IPR011856">
    <property type="entry name" value="tRNA_endonuc-like_dom_sf"/>
</dbReference>
<dbReference type="Gene3D" id="3.40.1350.10">
    <property type="match status" value="1"/>
</dbReference>
<organism evidence="6 7">
    <name type="scientific">Potamilus streckersoni</name>
    <dbReference type="NCBI Taxonomy" id="2493646"/>
    <lineage>
        <taxon>Eukaryota</taxon>
        <taxon>Metazoa</taxon>
        <taxon>Spiralia</taxon>
        <taxon>Lophotrochozoa</taxon>
        <taxon>Mollusca</taxon>
        <taxon>Bivalvia</taxon>
        <taxon>Autobranchia</taxon>
        <taxon>Heteroconchia</taxon>
        <taxon>Palaeoheterodonta</taxon>
        <taxon>Unionida</taxon>
        <taxon>Unionoidea</taxon>
        <taxon>Unionidae</taxon>
        <taxon>Ambleminae</taxon>
        <taxon>Lampsilini</taxon>
        <taxon>Potamilus</taxon>
    </lineage>
</organism>
<dbReference type="InterPro" id="IPR005495">
    <property type="entry name" value="LptG/LptF_permease"/>
</dbReference>
<evidence type="ECO:0000256" key="3">
    <source>
        <dbReference type="ARBA" id="ARBA00022692"/>
    </source>
</evidence>
<dbReference type="Pfam" id="PF03739">
    <property type="entry name" value="LptF_LptG"/>
    <property type="match status" value="1"/>
</dbReference>
<dbReference type="PANTHER" id="PTHR33529:SF8">
    <property type="entry name" value="PERMEASE, YJGP_YJGQ FAMILY"/>
    <property type="match status" value="1"/>
</dbReference>
<keyword evidence="3" id="KW-0812">Transmembrane</keyword>
<evidence type="ECO:0000256" key="5">
    <source>
        <dbReference type="ARBA" id="ARBA00023136"/>
    </source>
</evidence>
<evidence type="ECO:0000256" key="1">
    <source>
        <dbReference type="ARBA" id="ARBA00004651"/>
    </source>
</evidence>
<proteinExistence type="predicted"/>
<evidence type="ECO:0000256" key="2">
    <source>
        <dbReference type="ARBA" id="ARBA00022475"/>
    </source>
</evidence>
<name>A0AAE0RZR3_9BIVA</name>
<dbReference type="EMBL" id="JAEAOA010001427">
    <property type="protein sequence ID" value="KAK3582310.1"/>
    <property type="molecule type" value="Genomic_DNA"/>
</dbReference>
<keyword evidence="5" id="KW-0472">Membrane</keyword>
<comment type="subcellular location">
    <subcellularLocation>
        <location evidence="1">Cell membrane</location>
        <topology evidence="1">Multi-pass membrane protein</topology>
    </subcellularLocation>
</comment>
<evidence type="ECO:0000256" key="4">
    <source>
        <dbReference type="ARBA" id="ARBA00022989"/>
    </source>
</evidence>
<evidence type="ECO:0000313" key="7">
    <source>
        <dbReference type="Proteomes" id="UP001195483"/>
    </source>
</evidence>
<dbReference type="InterPro" id="IPR003509">
    <property type="entry name" value="UPF0102_YraN-like"/>
</dbReference>
<dbReference type="PANTHER" id="PTHR33529">
    <property type="entry name" value="SLR0882 PROTEIN-RELATED"/>
    <property type="match status" value="1"/>
</dbReference>
<dbReference type="GO" id="GO:0015920">
    <property type="term" value="P:lipopolysaccharide transport"/>
    <property type="evidence" value="ECO:0007669"/>
    <property type="project" value="TreeGrafter"/>
</dbReference>
<sequence>MALLLPMGMLLGGLYSVGKLNKQNELIAIKASGISLYRFMFPFLLVGVISTMFNFYLTGWRVPQSKHQEKIFEEQFTGGAGYTPMSRSNFNLYDSTNRFLFVKLYSEETSTFSNVAIQEFETGQITRRIDAEVMKYDTLHSQWVLFNGIERTMKGDNITFNSFVKKDSVKLGFSVSDILSSKKTPEELSLIDHKNFLDLRKKIVFGGTEEIEVKWHEKISFPFACLIVSMLVVPIASQQRKAGLGLWSEVKLRTNDIMGTALESIPPKKQQRIIKTSKTFLIEHAQFEKMNMQYSVIAIQKKEFVYNYDFIENAFCLNSDIENDTPFP</sequence>
<evidence type="ECO:0000313" key="6">
    <source>
        <dbReference type="EMBL" id="KAK3582310.1"/>
    </source>
</evidence>
<dbReference type="Proteomes" id="UP001195483">
    <property type="component" value="Unassembled WGS sequence"/>
</dbReference>
<reference evidence="6" key="1">
    <citation type="journal article" date="2021" name="Genome Biol. Evol.">
        <title>A High-Quality Reference Genome for a Parasitic Bivalve with Doubly Uniparental Inheritance (Bivalvia: Unionida).</title>
        <authorList>
            <person name="Smith C.H."/>
        </authorList>
    </citation>
    <scope>NUCLEOTIDE SEQUENCE</scope>
    <source>
        <strain evidence="6">CHS0354</strain>
    </source>
</reference>
<reference evidence="6" key="3">
    <citation type="submission" date="2023-05" db="EMBL/GenBank/DDBJ databases">
        <authorList>
            <person name="Smith C.H."/>
        </authorList>
    </citation>
    <scope>NUCLEOTIDE SEQUENCE</scope>
    <source>
        <strain evidence="6">CHS0354</strain>
        <tissue evidence="6">Mantle</tissue>
    </source>
</reference>
<protein>
    <submittedName>
        <fullName evidence="6">Uncharacterized protein</fullName>
    </submittedName>
</protein>
<gene>
    <name evidence="6" type="ORF">CHS0354_023851</name>
</gene>
<dbReference type="GO" id="GO:0003676">
    <property type="term" value="F:nucleic acid binding"/>
    <property type="evidence" value="ECO:0007669"/>
    <property type="project" value="InterPro"/>
</dbReference>
<keyword evidence="2" id="KW-1003">Cell membrane</keyword>
<dbReference type="GO" id="GO:0043190">
    <property type="term" value="C:ATP-binding cassette (ABC) transporter complex"/>
    <property type="evidence" value="ECO:0007669"/>
    <property type="project" value="TreeGrafter"/>
</dbReference>
<reference evidence="6" key="2">
    <citation type="journal article" date="2021" name="Genome Biol. Evol.">
        <title>Developing a high-quality reference genome for a parasitic bivalve with doubly uniparental inheritance (Bivalvia: Unionida).</title>
        <authorList>
            <person name="Smith C.H."/>
        </authorList>
    </citation>
    <scope>NUCLEOTIDE SEQUENCE</scope>
    <source>
        <strain evidence="6">CHS0354</strain>
        <tissue evidence="6">Mantle</tissue>
    </source>
</reference>
<comment type="caution">
    <text evidence="6">The sequence shown here is derived from an EMBL/GenBank/DDBJ whole genome shotgun (WGS) entry which is preliminary data.</text>
</comment>
<dbReference type="Pfam" id="PF02021">
    <property type="entry name" value="UPF0102"/>
    <property type="match status" value="1"/>
</dbReference>
<keyword evidence="4" id="KW-1133">Transmembrane helix</keyword>
<keyword evidence="7" id="KW-1185">Reference proteome</keyword>
<dbReference type="AlphaFoldDB" id="A0AAE0RZR3"/>